<dbReference type="InterPro" id="IPR013328">
    <property type="entry name" value="6PGD_dom2"/>
</dbReference>
<dbReference type="EC" id="1.1.1.-" evidence="5"/>
<name>A0ABY8QK70_9RHOB</name>
<evidence type="ECO:0000259" key="3">
    <source>
        <dbReference type="Pfam" id="PF01232"/>
    </source>
</evidence>
<dbReference type="InterPro" id="IPR000669">
    <property type="entry name" value="Mannitol_DH"/>
</dbReference>
<dbReference type="InterPro" id="IPR008927">
    <property type="entry name" value="6-PGluconate_DH-like_C_sf"/>
</dbReference>
<dbReference type="InterPro" id="IPR013118">
    <property type="entry name" value="Mannitol_DH_C"/>
</dbReference>
<reference evidence="5 6" key="1">
    <citation type="submission" date="2023-05" db="EMBL/GenBank/DDBJ databases">
        <title>YMD87, complete Genome.</title>
        <authorList>
            <person name="Zhang J."/>
            <person name="Xu X."/>
        </authorList>
    </citation>
    <scope>NUCLEOTIDE SEQUENCE [LARGE SCALE GENOMIC DNA]</scope>
    <source>
        <strain evidence="5 6">YMD87</strain>
    </source>
</reference>
<keyword evidence="2" id="KW-0520">NAD</keyword>
<evidence type="ECO:0000313" key="5">
    <source>
        <dbReference type="EMBL" id="WGW04929.1"/>
    </source>
</evidence>
<dbReference type="Gene3D" id="1.10.1040.10">
    <property type="entry name" value="N-(1-d-carboxylethyl)-l-norvaline Dehydrogenase, domain 2"/>
    <property type="match status" value="1"/>
</dbReference>
<dbReference type="SUPFAM" id="SSF48179">
    <property type="entry name" value="6-phosphogluconate dehydrogenase C-terminal domain-like"/>
    <property type="match status" value="1"/>
</dbReference>
<dbReference type="InterPro" id="IPR023027">
    <property type="entry name" value="Mannitol_DH_CS"/>
</dbReference>
<feature type="domain" description="Mannitol dehydrogenase C-terminal" evidence="4">
    <location>
        <begin position="276"/>
        <end position="432"/>
    </location>
</feature>
<dbReference type="Pfam" id="PF08125">
    <property type="entry name" value="Mannitol_dh_C"/>
    <property type="match status" value="1"/>
</dbReference>
<proteinExistence type="predicted"/>
<organism evidence="5 6">
    <name type="scientific">Tropicibacter oceani</name>
    <dbReference type="NCBI Taxonomy" id="3058420"/>
    <lineage>
        <taxon>Bacteria</taxon>
        <taxon>Pseudomonadati</taxon>
        <taxon>Pseudomonadota</taxon>
        <taxon>Alphaproteobacteria</taxon>
        <taxon>Rhodobacterales</taxon>
        <taxon>Roseobacteraceae</taxon>
        <taxon>Tropicibacter</taxon>
    </lineage>
</organism>
<protein>
    <submittedName>
        <fullName evidence="5">Mannitol dehydrogenase family protein</fullName>
        <ecNumber evidence="5">1.1.1.-</ecNumber>
    </submittedName>
</protein>
<sequence>MTGGAGGAALPGYDPKAHGAGIVHLGLGAFHKAHQAVYTDDALAAAGGDWRIIGVSLRSTEVAQVLQAQGNRFAVIERDSTGTSTRVIGALAGALSLQDDRAAVLAALCAPTTRIVSLTVTEKGYGFDRATGGIDRSHPAIAHDLATPCQPIGAAGLLVWALAQRRAAGIAPFTVLCCDNLPDNGRMLRALLQGFAAETAPDLLPLLRTQVAFPATMVDRITPASGPGTRALALALTGQDDAAAVETERFRQWVIEDDFPTGRPAWDAGGALFVADVTPYEEMKLRMLNGAHSMLAYAGFLAGHRHVRDVMQDAALARLVRRHMHAAAQTLAPVPGVDLTGYAEQLCRRFENPHLAHETRQIAMDGTQKLPQRIFAPALEAMARGQSPEPFAFACAAWMRFALGVQDGGADFDLRDPRAEEIRQALDGARDTDAVIRALAALPGFMPATLQGSDTWLGLVRGHLEVMRAQGMRAAIEAAAAA</sequence>
<gene>
    <name evidence="5" type="ORF">QF118_05110</name>
</gene>
<dbReference type="RefSeq" id="WP_282301566.1">
    <property type="nucleotide sequence ID" value="NZ_CP124616.1"/>
</dbReference>
<dbReference type="Gene3D" id="3.40.50.720">
    <property type="entry name" value="NAD(P)-binding Rossmann-like Domain"/>
    <property type="match status" value="1"/>
</dbReference>
<dbReference type="Proteomes" id="UP001241605">
    <property type="component" value="Chromosome"/>
</dbReference>
<dbReference type="PRINTS" id="PR00084">
    <property type="entry name" value="MTLDHDRGNASE"/>
</dbReference>
<keyword evidence="6" id="KW-1185">Reference proteome</keyword>
<evidence type="ECO:0000256" key="2">
    <source>
        <dbReference type="ARBA" id="ARBA00023027"/>
    </source>
</evidence>
<dbReference type="PANTHER" id="PTHR43362">
    <property type="entry name" value="MANNITOL DEHYDROGENASE DSF1-RELATED"/>
    <property type="match status" value="1"/>
</dbReference>
<dbReference type="GO" id="GO:0016491">
    <property type="term" value="F:oxidoreductase activity"/>
    <property type="evidence" value="ECO:0007669"/>
    <property type="project" value="UniProtKB-KW"/>
</dbReference>
<dbReference type="SUPFAM" id="SSF51735">
    <property type="entry name" value="NAD(P)-binding Rossmann-fold domains"/>
    <property type="match status" value="1"/>
</dbReference>
<dbReference type="InterPro" id="IPR013131">
    <property type="entry name" value="Mannitol_DH_N"/>
</dbReference>
<feature type="domain" description="Mannitol dehydrogenase N-terminal" evidence="3">
    <location>
        <begin position="21"/>
        <end position="267"/>
    </location>
</feature>
<dbReference type="EMBL" id="CP124616">
    <property type="protein sequence ID" value="WGW04929.1"/>
    <property type="molecule type" value="Genomic_DNA"/>
</dbReference>
<dbReference type="Pfam" id="PF01232">
    <property type="entry name" value="Mannitol_dh"/>
    <property type="match status" value="1"/>
</dbReference>
<evidence type="ECO:0000259" key="4">
    <source>
        <dbReference type="Pfam" id="PF08125"/>
    </source>
</evidence>
<evidence type="ECO:0000256" key="1">
    <source>
        <dbReference type="ARBA" id="ARBA00023002"/>
    </source>
</evidence>
<dbReference type="InterPro" id="IPR036291">
    <property type="entry name" value="NAD(P)-bd_dom_sf"/>
</dbReference>
<dbReference type="PANTHER" id="PTHR43362:SF1">
    <property type="entry name" value="MANNITOL DEHYDROGENASE 2-RELATED"/>
    <property type="match status" value="1"/>
</dbReference>
<accession>A0ABY8QK70</accession>
<dbReference type="PROSITE" id="PS00974">
    <property type="entry name" value="MANNITOL_DHGENASE"/>
    <property type="match status" value="1"/>
</dbReference>
<keyword evidence="1 5" id="KW-0560">Oxidoreductase</keyword>
<dbReference type="InterPro" id="IPR050988">
    <property type="entry name" value="Mannitol_DH/Oxidoreductase"/>
</dbReference>
<evidence type="ECO:0000313" key="6">
    <source>
        <dbReference type="Proteomes" id="UP001241605"/>
    </source>
</evidence>